<comment type="caution">
    <text evidence="5">The sequence shown here is derived from an EMBL/GenBank/DDBJ whole genome shotgun (WGS) entry which is preliminary data.</text>
</comment>
<dbReference type="Gene3D" id="1.10.1280.10">
    <property type="entry name" value="Di-copper center containing domain from catechol oxidase"/>
    <property type="match status" value="1"/>
</dbReference>
<proteinExistence type="predicted"/>
<dbReference type="PANTHER" id="PTHR11474">
    <property type="entry name" value="TYROSINASE FAMILY MEMBER"/>
    <property type="match status" value="1"/>
</dbReference>
<sequence length="415" mass="46936">MTPPLLPSLAGPLIRLLLLSVIISRSTCRHALDSDADLDAELNGKNASQDISSRQCSHLLKRQEWRTLSDEHKSEYIRAVKCTRKLPKLSSYAGVQSRFDDFQAVHIHTADSIHYTGHFLPWHRRFVTLFEQTLRRDCDYRGAIPYWDWSQDHFRIRTSPVFDPVTGFGGDGVKGTYTLPDNVTEESQIIRSTFVGCVMDGPFGYNASDPESFVVHGGPGKLVTTHCLVRGINDGFKQFLSADVVQNALRQQTYEEFRLALEGNDQHHRREESMDDSDLELSEHASGHLVVGGELGNLYSSPGEPLFFLHHANLDRIWWNWQIMDPDQRLADMSGNVLSDDVEDAPEDGLEWEDWISGQLPEDHDDQYNGIDFGGLNASSTVTLDLGLRFGPLGETIHIRDIMDITQFPSCYIYI</sequence>
<dbReference type="SUPFAM" id="SSF48056">
    <property type="entry name" value="Di-copper centre-containing domain"/>
    <property type="match status" value="1"/>
</dbReference>
<dbReference type="Pfam" id="PF00264">
    <property type="entry name" value="Tyrosinase"/>
    <property type="match status" value="1"/>
</dbReference>
<evidence type="ECO:0000256" key="3">
    <source>
        <dbReference type="SAM" id="SignalP"/>
    </source>
</evidence>
<dbReference type="PROSITE" id="PS00497">
    <property type="entry name" value="TYROSINASE_1"/>
    <property type="match status" value="1"/>
</dbReference>
<evidence type="ECO:0000313" key="5">
    <source>
        <dbReference type="EMBL" id="KAG5167865.1"/>
    </source>
</evidence>
<dbReference type="GO" id="GO:0016491">
    <property type="term" value="F:oxidoreductase activity"/>
    <property type="evidence" value="ECO:0007669"/>
    <property type="project" value="InterPro"/>
</dbReference>
<dbReference type="InterPro" id="IPR050316">
    <property type="entry name" value="Tyrosinase/Hemocyanin"/>
</dbReference>
<protein>
    <recommendedName>
        <fullName evidence="4">Tyrosinase copper-binding domain-containing protein</fullName>
    </recommendedName>
</protein>
<evidence type="ECO:0000256" key="1">
    <source>
        <dbReference type="ARBA" id="ARBA00022723"/>
    </source>
</evidence>
<feature type="chain" id="PRO_5034520369" description="Tyrosinase copper-binding domain-containing protein" evidence="3">
    <location>
        <begin position="29"/>
        <end position="415"/>
    </location>
</feature>
<dbReference type="InterPro" id="IPR008922">
    <property type="entry name" value="Di-copper_centre_dom_sf"/>
</dbReference>
<dbReference type="InterPro" id="IPR002227">
    <property type="entry name" value="Tyrosinase_Cu-bd"/>
</dbReference>
<feature type="signal peptide" evidence="3">
    <location>
        <begin position="1"/>
        <end position="28"/>
    </location>
</feature>
<organism evidence="5">
    <name type="scientific">Psilocybe cubensis</name>
    <name type="common">Psychedelic mushroom</name>
    <name type="synonym">Stropharia cubensis</name>
    <dbReference type="NCBI Taxonomy" id="181762"/>
    <lineage>
        <taxon>Eukaryota</taxon>
        <taxon>Fungi</taxon>
        <taxon>Dikarya</taxon>
        <taxon>Basidiomycota</taxon>
        <taxon>Agaricomycotina</taxon>
        <taxon>Agaricomycetes</taxon>
        <taxon>Agaricomycetidae</taxon>
        <taxon>Agaricales</taxon>
        <taxon>Agaricineae</taxon>
        <taxon>Strophariaceae</taxon>
        <taxon>Psilocybe</taxon>
    </lineage>
</organism>
<dbReference type="PRINTS" id="PR00092">
    <property type="entry name" value="TYROSINASE"/>
</dbReference>
<keyword evidence="2" id="KW-0186">Copper</keyword>
<feature type="domain" description="Tyrosinase copper-binding" evidence="4">
    <location>
        <begin position="114"/>
        <end position="131"/>
    </location>
</feature>
<gene>
    <name evidence="5" type="ORF">JR316_006456</name>
</gene>
<evidence type="ECO:0000256" key="2">
    <source>
        <dbReference type="ARBA" id="ARBA00023008"/>
    </source>
</evidence>
<reference evidence="5" key="1">
    <citation type="submission" date="2021-02" db="EMBL/GenBank/DDBJ databases">
        <title>Psilocybe cubensis genome.</title>
        <authorList>
            <person name="Mckernan K.J."/>
            <person name="Crawford S."/>
            <person name="Trippe A."/>
            <person name="Kane L.T."/>
            <person name="Mclaughlin S."/>
        </authorList>
    </citation>
    <scope>NUCLEOTIDE SEQUENCE [LARGE SCALE GENOMIC DNA]</scope>
    <source>
        <strain evidence="5">MGC-MH-2018</strain>
    </source>
</reference>
<evidence type="ECO:0000259" key="4">
    <source>
        <dbReference type="PROSITE" id="PS00497"/>
    </source>
</evidence>
<keyword evidence="3" id="KW-0732">Signal</keyword>
<dbReference type="PANTHER" id="PTHR11474:SF126">
    <property type="entry name" value="TYROSINASE-LIKE PROTEIN TYR-1-RELATED"/>
    <property type="match status" value="1"/>
</dbReference>
<dbReference type="EMBL" id="JAFIQS010000006">
    <property type="protein sequence ID" value="KAG5167865.1"/>
    <property type="molecule type" value="Genomic_DNA"/>
</dbReference>
<dbReference type="GO" id="GO:0046872">
    <property type="term" value="F:metal ion binding"/>
    <property type="evidence" value="ECO:0007669"/>
    <property type="project" value="UniProtKB-KW"/>
</dbReference>
<keyword evidence="1" id="KW-0479">Metal-binding</keyword>
<name>A0A8H7XYD0_PSICU</name>
<dbReference type="AlphaFoldDB" id="A0A8H7XYD0"/>
<accession>A0A8H7XYD0</accession>